<dbReference type="PANTHER" id="PTHR10146">
    <property type="entry name" value="PROLINE SYNTHETASE CO-TRANSCRIBED BACTERIAL HOMOLOG PROTEIN"/>
    <property type="match status" value="1"/>
</dbReference>
<evidence type="ECO:0000256" key="2">
    <source>
        <dbReference type="HAMAP-Rule" id="MF_02087"/>
    </source>
</evidence>
<name>A0ABP8MQ93_9BACT</name>
<dbReference type="RefSeq" id="WP_344823939.1">
    <property type="nucleotide sequence ID" value="NZ_BAABEZ010000018.1"/>
</dbReference>
<evidence type="ECO:0000313" key="6">
    <source>
        <dbReference type="Proteomes" id="UP001501410"/>
    </source>
</evidence>
<dbReference type="HAMAP" id="MF_02087">
    <property type="entry name" value="PLP_homeostasis"/>
    <property type="match status" value="1"/>
</dbReference>
<dbReference type="Gene3D" id="3.20.20.10">
    <property type="entry name" value="Alanine racemase"/>
    <property type="match status" value="1"/>
</dbReference>
<sequence>MNEVLWHDLRQECAARNATLVAVSKTKPATDIAELYALGQRDFGENYVQELVDKHAQLPKDIHWHFIGHLQRNKVKYIAPFVHLIHAVDSMELLEEIQKQAARCQRSIDILLQLHVAREETKYGLDQAELAALLSIYNTAPERFANVRICGLMAMASFTEDSRQVRDEFAAVHQQFEQIKMQYPGMSGHFSVCSMGMSGDYNIALEEGSTMLRIGSMLFGKRN</sequence>
<comment type="similarity">
    <text evidence="2 3">Belongs to the pyridoxal phosphate-binding protein YggS/PROSC family.</text>
</comment>
<dbReference type="CDD" id="cd00635">
    <property type="entry name" value="PLPDE_III_YBL036c_like"/>
    <property type="match status" value="1"/>
</dbReference>
<dbReference type="PROSITE" id="PS01211">
    <property type="entry name" value="UPF0001"/>
    <property type="match status" value="1"/>
</dbReference>
<protein>
    <recommendedName>
        <fullName evidence="2">Pyridoxal phosphate homeostasis protein</fullName>
        <shortName evidence="2">PLP homeostasis protein</shortName>
    </recommendedName>
</protein>
<dbReference type="PANTHER" id="PTHR10146:SF14">
    <property type="entry name" value="PYRIDOXAL PHOSPHATE HOMEOSTASIS PROTEIN"/>
    <property type="match status" value="1"/>
</dbReference>
<accession>A0ABP8MQ93</accession>
<dbReference type="Proteomes" id="UP001501410">
    <property type="component" value="Unassembled WGS sequence"/>
</dbReference>
<organism evidence="5 6">
    <name type="scientific">Rurimicrobium arvi</name>
    <dbReference type="NCBI Taxonomy" id="2049916"/>
    <lineage>
        <taxon>Bacteria</taxon>
        <taxon>Pseudomonadati</taxon>
        <taxon>Bacteroidota</taxon>
        <taxon>Chitinophagia</taxon>
        <taxon>Chitinophagales</taxon>
        <taxon>Chitinophagaceae</taxon>
        <taxon>Rurimicrobium</taxon>
    </lineage>
</organism>
<keyword evidence="1 2" id="KW-0663">Pyridoxal phosphate</keyword>
<feature type="modified residue" description="N6-(pyridoxal phosphate)lysine" evidence="2">
    <location>
        <position position="25"/>
    </location>
</feature>
<evidence type="ECO:0000256" key="3">
    <source>
        <dbReference type="RuleBase" id="RU004514"/>
    </source>
</evidence>
<dbReference type="SUPFAM" id="SSF51419">
    <property type="entry name" value="PLP-binding barrel"/>
    <property type="match status" value="1"/>
</dbReference>
<feature type="domain" description="Alanine racemase N-terminal" evidence="4">
    <location>
        <begin position="8"/>
        <end position="221"/>
    </location>
</feature>
<dbReference type="InterPro" id="IPR001608">
    <property type="entry name" value="Ala_racemase_N"/>
</dbReference>
<dbReference type="PIRSF" id="PIRSF004848">
    <property type="entry name" value="YBL036c_PLPDEIII"/>
    <property type="match status" value="1"/>
</dbReference>
<evidence type="ECO:0000259" key="4">
    <source>
        <dbReference type="Pfam" id="PF01168"/>
    </source>
</evidence>
<evidence type="ECO:0000313" key="5">
    <source>
        <dbReference type="EMBL" id="GAA4452698.1"/>
    </source>
</evidence>
<comment type="caution">
    <text evidence="5">The sequence shown here is derived from an EMBL/GenBank/DDBJ whole genome shotgun (WGS) entry which is preliminary data.</text>
</comment>
<dbReference type="EMBL" id="BAABEZ010000018">
    <property type="protein sequence ID" value="GAA4452698.1"/>
    <property type="molecule type" value="Genomic_DNA"/>
</dbReference>
<gene>
    <name evidence="5" type="ORF">GCM10023092_11980</name>
</gene>
<proteinExistence type="inferred from homology"/>
<dbReference type="InterPro" id="IPR011078">
    <property type="entry name" value="PyrdxlP_homeostasis"/>
</dbReference>
<evidence type="ECO:0000256" key="1">
    <source>
        <dbReference type="ARBA" id="ARBA00022898"/>
    </source>
</evidence>
<comment type="function">
    <text evidence="2">Pyridoxal 5'-phosphate (PLP)-binding protein, which is involved in PLP homeostasis.</text>
</comment>
<reference evidence="6" key="1">
    <citation type="journal article" date="2019" name="Int. J. Syst. Evol. Microbiol.">
        <title>The Global Catalogue of Microorganisms (GCM) 10K type strain sequencing project: providing services to taxonomists for standard genome sequencing and annotation.</title>
        <authorList>
            <consortium name="The Broad Institute Genomics Platform"/>
            <consortium name="The Broad Institute Genome Sequencing Center for Infectious Disease"/>
            <person name="Wu L."/>
            <person name="Ma J."/>
        </authorList>
    </citation>
    <scope>NUCLEOTIDE SEQUENCE [LARGE SCALE GENOMIC DNA]</scope>
    <source>
        <strain evidence="6">JCM 31921</strain>
    </source>
</reference>
<keyword evidence="6" id="KW-1185">Reference proteome</keyword>
<dbReference type="Pfam" id="PF01168">
    <property type="entry name" value="Ala_racemase_N"/>
    <property type="match status" value="1"/>
</dbReference>
<dbReference type="InterPro" id="IPR029066">
    <property type="entry name" value="PLP-binding_barrel"/>
</dbReference>
<dbReference type="NCBIfam" id="TIGR00044">
    <property type="entry name" value="YggS family pyridoxal phosphate-dependent enzyme"/>
    <property type="match status" value="1"/>
</dbReference>